<evidence type="ECO:0000256" key="1">
    <source>
        <dbReference type="SAM" id="MobiDB-lite"/>
    </source>
</evidence>
<sequence length="751" mass="83853">MGSTSTPIDSNVGSDETIVLPSSPLYLLPSDSPGTMLVSSTFCGTSYGSWRRGMLLGLSCKNKLGIIRGTIPKPSPDSPLFEPWTRCNNMVVAWILNNLDREIRETVMYTESAERLWNEIEKRFGQASSIKIYHIRKEISSVSQGTFSISSYFNRIKKLWDELSFSISYPDCVCGCKEKFQKLDEDQKIHQFLMGLNESYLGLGIICVYTMLLNDESQSTIQAVIPSFNSDSMAFSTGTQKPYNQRANFDTSKRNNLVCRYCKNPGHSIEKCFKLHDFPPRFPAKFKRAATFAQVSDTQSQSQPERPVAIGSLQNGLYVLNPATLTSSCNSAFNTSFANKKGYKLLTLSNFSIFFFRDVIFHEHIFPSSAPSSTRLFPPFVHFVSLSDSFPYLSPDPINATPDSSHLHVPSPNSPLPSSSHLQPSPAPLSSPLPHFYHQAAFHPAWQEAMIKEFQALEANNTWDIVPLPVGKKAIPAAKRGWVVYQLDVNNAFVHGDLDEEVFMKIPQGLSVSSFDSGFQPSLNDYSLFKKLLGDHLTIVAVYVDDILVAGDVMSGITALKHFLDAQFKIKDLGEIHYFLGLEILKLPHGFLVGQHKFTTDILQEYNCSSSSPVVSPLDPHVKLSTDSGDLLPDPSIYRQLVGKLNYLQHTRLDISFNVQHLSQFMYAPRVPHLEVSLISDWASCSDSRRSVSRFLLLLGGCPVSWKSKKQPTIALSFAEAEYRALRMLVAKITRLIHLLGELGGDNLCPV</sequence>
<dbReference type="SUPFAM" id="SSF56672">
    <property type="entry name" value="DNA/RNA polymerases"/>
    <property type="match status" value="1"/>
</dbReference>
<dbReference type="Pfam" id="PF07727">
    <property type="entry name" value="RVT_2"/>
    <property type="match status" value="1"/>
</dbReference>
<dbReference type="eggNOG" id="KOG0017">
    <property type="taxonomic scope" value="Eukaryota"/>
</dbReference>
<dbReference type="InterPro" id="IPR043502">
    <property type="entry name" value="DNA/RNA_pol_sf"/>
</dbReference>
<reference evidence="4" key="1">
    <citation type="journal article" date="2013" name="Genome Biol.">
        <title>Reference genomes and transcriptomes of Nicotiana sylvestris and Nicotiana tomentosiformis.</title>
        <authorList>
            <person name="Sierro N."/>
            <person name="Battey J.N."/>
            <person name="Ouadi S."/>
            <person name="Bovet L."/>
            <person name="Goepfert S."/>
            <person name="Bakaher N."/>
            <person name="Peitsch M.C."/>
            <person name="Ivanov N.V."/>
        </authorList>
    </citation>
    <scope>NUCLEOTIDE SEQUENCE [LARGE SCALE GENOMIC DNA]</scope>
</reference>
<organism evidence="4 5">
    <name type="scientific">Nicotiana sylvestris</name>
    <name type="common">Wood tobacco</name>
    <name type="synonym">South American tobacco</name>
    <dbReference type="NCBI Taxonomy" id="4096"/>
    <lineage>
        <taxon>Eukaryota</taxon>
        <taxon>Viridiplantae</taxon>
        <taxon>Streptophyta</taxon>
        <taxon>Embryophyta</taxon>
        <taxon>Tracheophyta</taxon>
        <taxon>Spermatophyta</taxon>
        <taxon>Magnoliopsida</taxon>
        <taxon>eudicotyledons</taxon>
        <taxon>Gunneridae</taxon>
        <taxon>Pentapetalae</taxon>
        <taxon>asterids</taxon>
        <taxon>lamiids</taxon>
        <taxon>Solanales</taxon>
        <taxon>Solanaceae</taxon>
        <taxon>Nicotianoideae</taxon>
        <taxon>Nicotianeae</taxon>
        <taxon>Nicotiana</taxon>
    </lineage>
</organism>
<dbReference type="InterPro" id="IPR013103">
    <property type="entry name" value="RVT_2"/>
</dbReference>
<evidence type="ECO:0000259" key="2">
    <source>
        <dbReference type="Pfam" id="PF07727"/>
    </source>
</evidence>
<dbReference type="CDD" id="cd09272">
    <property type="entry name" value="RNase_HI_RT_Ty1"/>
    <property type="match status" value="1"/>
</dbReference>
<accession>A0A1U7YK01</accession>
<keyword evidence="4" id="KW-1185">Reference proteome</keyword>
<gene>
    <name evidence="5" type="primary">LOC104245267</name>
</gene>
<dbReference type="RefSeq" id="XP_009799155.1">
    <property type="nucleotide sequence ID" value="XM_009800853.1"/>
</dbReference>
<feature type="region of interest" description="Disordered" evidence="1">
    <location>
        <begin position="401"/>
        <end position="427"/>
    </location>
</feature>
<dbReference type="AlphaFoldDB" id="A0A1U7YK01"/>
<name>A0A1U7YK01_NICSY</name>
<evidence type="ECO:0000313" key="5">
    <source>
        <dbReference type="RefSeq" id="XP_009799155.1"/>
    </source>
</evidence>
<feature type="domain" description="Reverse transcriptase Ty1/copia-type" evidence="2">
    <location>
        <begin position="516"/>
        <end position="618"/>
    </location>
</feature>
<protein>
    <submittedName>
        <fullName evidence="5">Uncharacterized protein LOC104245267</fullName>
    </submittedName>
</protein>
<evidence type="ECO:0000259" key="3">
    <source>
        <dbReference type="Pfam" id="PF14244"/>
    </source>
</evidence>
<evidence type="ECO:0000313" key="4">
    <source>
        <dbReference type="Proteomes" id="UP000189701"/>
    </source>
</evidence>
<feature type="compositionally biased region" description="Low complexity" evidence="1">
    <location>
        <begin position="407"/>
        <end position="424"/>
    </location>
</feature>
<dbReference type="STRING" id="4096.A0A1U7YK01"/>
<dbReference type="PANTHER" id="PTHR37610:SF6">
    <property type="entry name" value="GAG-POLYPEPTIDE OF LTR COPIA-TYPE-RELATED"/>
    <property type="match status" value="1"/>
</dbReference>
<dbReference type="Proteomes" id="UP000189701">
    <property type="component" value="Unplaced"/>
</dbReference>
<dbReference type="PANTHER" id="PTHR37610">
    <property type="entry name" value="CCHC-TYPE DOMAIN-CONTAINING PROTEIN"/>
    <property type="match status" value="1"/>
</dbReference>
<feature type="domain" description="Retrotransposon Copia-like N-terminal" evidence="3">
    <location>
        <begin position="29"/>
        <end position="75"/>
    </location>
</feature>
<proteinExistence type="predicted"/>
<dbReference type="InterPro" id="IPR029472">
    <property type="entry name" value="Copia-like_N"/>
</dbReference>
<reference evidence="5" key="2">
    <citation type="submission" date="2025-08" db="UniProtKB">
        <authorList>
            <consortium name="RefSeq"/>
        </authorList>
    </citation>
    <scope>IDENTIFICATION</scope>
    <source>
        <tissue evidence="5">Leaf</tissue>
    </source>
</reference>
<dbReference type="Pfam" id="PF14244">
    <property type="entry name" value="Retrotran_gag_3"/>
    <property type="match status" value="1"/>
</dbReference>